<dbReference type="SUPFAM" id="SSF47973">
    <property type="entry name" value="Ribosomal protein S7"/>
    <property type="match status" value="1"/>
</dbReference>
<keyword evidence="6" id="KW-0934">Plastid</keyword>
<dbReference type="GO" id="GO:0005840">
    <property type="term" value="C:ribosome"/>
    <property type="evidence" value="ECO:0007669"/>
    <property type="project" value="UniProtKB-KW"/>
</dbReference>
<organism evidence="6">
    <name type="scientific">Sciaphila thaidanica</name>
    <dbReference type="NCBI Taxonomy" id="2161793"/>
    <lineage>
        <taxon>Eukaryota</taxon>
        <taxon>Viridiplantae</taxon>
        <taxon>Streptophyta</taxon>
        <taxon>Embryophyta</taxon>
        <taxon>Tracheophyta</taxon>
        <taxon>Spermatophyta</taxon>
        <taxon>Magnoliopsida</taxon>
        <taxon>Liliopsida</taxon>
        <taxon>Pandanales</taxon>
        <taxon>Triuridaceae</taxon>
        <taxon>Sciaphila</taxon>
    </lineage>
</organism>
<keyword evidence="6" id="KW-0150">Chloroplast</keyword>
<evidence type="ECO:0000259" key="5">
    <source>
        <dbReference type="Pfam" id="PF00177"/>
    </source>
</evidence>
<dbReference type="GO" id="GO:0003723">
    <property type="term" value="F:RNA binding"/>
    <property type="evidence" value="ECO:0007669"/>
    <property type="project" value="InterPro"/>
</dbReference>
<dbReference type="GO" id="GO:1990904">
    <property type="term" value="C:ribonucleoprotein complex"/>
    <property type="evidence" value="ECO:0007669"/>
    <property type="project" value="UniProtKB-KW"/>
</dbReference>
<keyword evidence="2 4" id="KW-0689">Ribosomal protein</keyword>
<geneLocation type="chloroplast" evidence="6"/>
<dbReference type="AlphaFoldDB" id="A0A2R4PAM5"/>
<accession>A0A2R4PAM5</accession>
<dbReference type="InterPro" id="IPR023798">
    <property type="entry name" value="Ribosomal_uS7_dom"/>
</dbReference>
<gene>
    <name evidence="6" type="primary">rps7</name>
</gene>
<protein>
    <submittedName>
        <fullName evidence="6">Ribosomal protein S7</fullName>
    </submittedName>
</protein>
<name>A0A2R4PAM5_9LILI</name>
<proteinExistence type="inferred from homology"/>
<dbReference type="Pfam" id="PF00177">
    <property type="entry name" value="Ribosomal_S7"/>
    <property type="match status" value="1"/>
</dbReference>
<sequence length="106" mass="12748">MGLKRKKYIKRVDPIYCNKLINLLINYVIKRGKRSLSYKIIYKTMEEIKKITKENPIYIFRKLMNVETNNILPVKTELIHIIPTEKCHIKGRKLALKQLFFLKKKN</sequence>
<keyword evidence="3 4" id="KW-0687">Ribonucleoprotein</keyword>
<reference evidence="6" key="1">
    <citation type="journal article" date="2018" name="Genome Biol. Evol.">
        <title>Genome Reports: Contracted Genes and Dwarfed Plastome in Mycoheterotrophic Sciaphila thaidanica (Triuridaceae, Pandanales).</title>
        <authorList>
            <person name="Petersen G."/>
            <person name="Zervas A."/>
            <person name="Pedersen H.A.E."/>
            <person name="Seberg O."/>
        </authorList>
    </citation>
    <scope>NUCLEOTIDE SEQUENCE</scope>
</reference>
<dbReference type="InterPro" id="IPR020606">
    <property type="entry name" value="Ribosomal_uS7_CS"/>
</dbReference>
<evidence type="ECO:0000256" key="2">
    <source>
        <dbReference type="ARBA" id="ARBA00022980"/>
    </source>
</evidence>
<comment type="similarity">
    <text evidence="1 4">Belongs to the universal ribosomal protein uS7 family.</text>
</comment>
<evidence type="ECO:0000256" key="4">
    <source>
        <dbReference type="RuleBase" id="RU003619"/>
    </source>
</evidence>
<dbReference type="PROSITE" id="PS00052">
    <property type="entry name" value="RIBOSOMAL_S7"/>
    <property type="match status" value="1"/>
</dbReference>
<evidence type="ECO:0000256" key="1">
    <source>
        <dbReference type="ARBA" id="ARBA00007151"/>
    </source>
</evidence>
<dbReference type="EMBL" id="MG757197">
    <property type="protein sequence ID" value="AVX48102.1"/>
    <property type="molecule type" value="Genomic_DNA"/>
</dbReference>
<dbReference type="InterPro" id="IPR036823">
    <property type="entry name" value="Ribosomal_uS7_dom_sf"/>
</dbReference>
<evidence type="ECO:0000256" key="3">
    <source>
        <dbReference type="ARBA" id="ARBA00023274"/>
    </source>
</evidence>
<dbReference type="Gene3D" id="1.10.455.10">
    <property type="entry name" value="Ribosomal protein S7 domain"/>
    <property type="match status" value="1"/>
</dbReference>
<dbReference type="GO" id="GO:0003735">
    <property type="term" value="F:structural constituent of ribosome"/>
    <property type="evidence" value="ECO:0007669"/>
    <property type="project" value="InterPro"/>
</dbReference>
<evidence type="ECO:0000313" key="6">
    <source>
        <dbReference type="EMBL" id="AVX48102.1"/>
    </source>
</evidence>
<feature type="domain" description="Small ribosomal subunit protein uS7" evidence="5">
    <location>
        <begin position="11"/>
        <end position="65"/>
    </location>
</feature>
<dbReference type="GO" id="GO:0006412">
    <property type="term" value="P:translation"/>
    <property type="evidence" value="ECO:0007669"/>
    <property type="project" value="InterPro"/>
</dbReference>